<dbReference type="InterPro" id="IPR004435">
    <property type="entry name" value="MobB_dom"/>
</dbReference>
<dbReference type="AlphaFoldDB" id="A0A9X1WR99"/>
<dbReference type="Gene3D" id="3.40.50.300">
    <property type="entry name" value="P-loop containing nucleotide triphosphate hydrolases"/>
    <property type="match status" value="1"/>
</dbReference>
<gene>
    <name evidence="2" type="primary">mobB</name>
    <name evidence="2" type="ORF">MUG84_12180</name>
</gene>
<dbReference type="InterPro" id="IPR027417">
    <property type="entry name" value="P-loop_NTPase"/>
</dbReference>
<dbReference type="GO" id="GO:0006777">
    <property type="term" value="P:Mo-molybdopterin cofactor biosynthetic process"/>
    <property type="evidence" value="ECO:0007669"/>
    <property type="project" value="InterPro"/>
</dbReference>
<dbReference type="EMBL" id="JALIRP010000004">
    <property type="protein sequence ID" value="MCJ8012490.1"/>
    <property type="molecule type" value="Genomic_DNA"/>
</dbReference>
<dbReference type="PANTHER" id="PTHR40072:SF1">
    <property type="entry name" value="MOLYBDOPTERIN-GUANINE DINUCLEOTIDE BIOSYNTHESIS ADAPTER PROTEIN"/>
    <property type="match status" value="1"/>
</dbReference>
<evidence type="ECO:0000259" key="1">
    <source>
        <dbReference type="Pfam" id="PF03205"/>
    </source>
</evidence>
<dbReference type="Proteomes" id="UP001139347">
    <property type="component" value="Unassembled WGS sequence"/>
</dbReference>
<dbReference type="InterPro" id="IPR052539">
    <property type="entry name" value="MGD_biosynthesis_adapter"/>
</dbReference>
<evidence type="ECO:0000313" key="3">
    <source>
        <dbReference type="Proteomes" id="UP001139347"/>
    </source>
</evidence>
<dbReference type="CDD" id="cd03116">
    <property type="entry name" value="MobB"/>
    <property type="match status" value="1"/>
</dbReference>
<keyword evidence="3" id="KW-1185">Reference proteome</keyword>
<reference evidence="2" key="1">
    <citation type="submission" date="2022-04" db="EMBL/GenBank/DDBJ databases">
        <title>Paenibacillus mangrovi sp. nov., a novel endophytic bacterium isolated from bark of Kandelia candel.</title>
        <authorList>
            <person name="Tuo L."/>
        </authorList>
    </citation>
    <scope>NUCLEOTIDE SEQUENCE</scope>
    <source>
        <strain evidence="2">KQZ6P-2</strain>
    </source>
</reference>
<dbReference type="NCBIfam" id="TIGR00176">
    <property type="entry name" value="mobB"/>
    <property type="match status" value="1"/>
</dbReference>
<dbReference type="PANTHER" id="PTHR40072">
    <property type="entry name" value="MOLYBDOPTERIN-GUANINE DINUCLEOTIDE BIOSYNTHESIS ADAPTER PROTEIN-RELATED"/>
    <property type="match status" value="1"/>
</dbReference>
<feature type="domain" description="Molybdopterin-guanine dinucleotide biosynthesis protein B (MobB)" evidence="1">
    <location>
        <begin position="19"/>
        <end position="146"/>
    </location>
</feature>
<proteinExistence type="predicted"/>
<dbReference type="SUPFAM" id="SSF52540">
    <property type="entry name" value="P-loop containing nucleoside triphosphate hydrolases"/>
    <property type="match status" value="1"/>
</dbReference>
<protein>
    <submittedName>
        <fullName evidence="2">Molybdopterin-guanine dinucleotide biosynthesis protein B</fullName>
    </submittedName>
</protein>
<name>A0A9X1WR99_9BACL</name>
<dbReference type="GO" id="GO:0005525">
    <property type="term" value="F:GTP binding"/>
    <property type="evidence" value="ECO:0007669"/>
    <property type="project" value="InterPro"/>
</dbReference>
<dbReference type="Pfam" id="PF03205">
    <property type="entry name" value="MobB"/>
    <property type="match status" value="1"/>
</dbReference>
<comment type="caution">
    <text evidence="2">The sequence shown here is derived from an EMBL/GenBank/DDBJ whole genome shotgun (WGS) entry which is preliminary data.</text>
</comment>
<organism evidence="2 3">
    <name type="scientific">Paenibacillus mangrovi</name>
    <dbReference type="NCBI Taxonomy" id="2931978"/>
    <lineage>
        <taxon>Bacteria</taxon>
        <taxon>Bacillati</taxon>
        <taxon>Bacillota</taxon>
        <taxon>Bacilli</taxon>
        <taxon>Bacillales</taxon>
        <taxon>Paenibacillaceae</taxon>
        <taxon>Paenibacillus</taxon>
    </lineage>
</organism>
<sequence length="183" mass="20345">MNTENKVISEKLAQSEPFVCQVVGYKNSGKTTLVCSLVEKLNEQGYQVAVIKHDAHDFEMDQPGTDSYRHRAAGASAIALVSSRKTAVIREEEIALDELVMGFSEYDMVLVEGFKQERYPKLVMIRTAEDRELISSLASVIGVVTWLPVEETLAGLDVNTAGKLAVFGKDDVEQIADWIQKHR</sequence>
<dbReference type="RefSeq" id="WP_244725285.1">
    <property type="nucleotide sequence ID" value="NZ_JALIRP010000004.1"/>
</dbReference>
<accession>A0A9X1WR99</accession>
<evidence type="ECO:0000313" key="2">
    <source>
        <dbReference type="EMBL" id="MCJ8012490.1"/>
    </source>
</evidence>